<gene>
    <name evidence="3" type="ORF">QIS74_02665</name>
</gene>
<keyword evidence="2" id="KW-0812">Transmembrane</keyword>
<feature type="region of interest" description="Disordered" evidence="1">
    <location>
        <begin position="390"/>
        <end position="416"/>
    </location>
</feature>
<evidence type="ECO:0008006" key="5">
    <source>
        <dbReference type="Google" id="ProtNLM"/>
    </source>
</evidence>
<dbReference type="AlphaFoldDB" id="A0AAV9TLW8"/>
<evidence type="ECO:0000256" key="1">
    <source>
        <dbReference type="SAM" id="MobiDB-lite"/>
    </source>
</evidence>
<feature type="region of interest" description="Disordered" evidence="1">
    <location>
        <begin position="252"/>
        <end position="277"/>
    </location>
</feature>
<feature type="compositionally biased region" description="Acidic residues" evidence="1">
    <location>
        <begin position="399"/>
        <end position="416"/>
    </location>
</feature>
<accession>A0AAV9TLW8</accession>
<name>A0AAV9TLW8_9PEZI</name>
<reference evidence="3 4" key="1">
    <citation type="submission" date="2023-04" db="EMBL/GenBank/DDBJ databases">
        <title>Colletotrichum tabacum stain YC1 causing leaf anthracnose on Nicotiana tabacum(L.) cv.</title>
        <authorList>
            <person name="Ji Z."/>
            <person name="Wang M."/>
            <person name="Zhang J."/>
            <person name="Wang N."/>
            <person name="Zhou Z."/>
        </authorList>
    </citation>
    <scope>NUCLEOTIDE SEQUENCE [LARGE SCALE GENOMIC DNA]</scope>
    <source>
        <strain evidence="3 4">YC1</strain>
    </source>
</reference>
<comment type="caution">
    <text evidence="3">The sequence shown here is derived from an EMBL/GenBank/DDBJ whole genome shotgun (WGS) entry which is preliminary data.</text>
</comment>
<keyword evidence="2" id="KW-1133">Transmembrane helix</keyword>
<proteinExistence type="predicted"/>
<evidence type="ECO:0000313" key="4">
    <source>
        <dbReference type="Proteomes" id="UP001327957"/>
    </source>
</evidence>
<evidence type="ECO:0000313" key="3">
    <source>
        <dbReference type="EMBL" id="KAK6224338.1"/>
    </source>
</evidence>
<keyword evidence="2" id="KW-0472">Membrane</keyword>
<protein>
    <recommendedName>
        <fullName evidence="5">GPI-anchored wall transfer protein 1</fullName>
    </recommendedName>
</protein>
<dbReference type="EMBL" id="JASAOK010000012">
    <property type="protein sequence ID" value="KAK6224338.1"/>
    <property type="molecule type" value="Genomic_DNA"/>
</dbReference>
<evidence type="ECO:0000256" key="2">
    <source>
        <dbReference type="SAM" id="Phobius"/>
    </source>
</evidence>
<feature type="transmembrane region" description="Helical" evidence="2">
    <location>
        <begin position="345"/>
        <end position="365"/>
    </location>
</feature>
<dbReference type="Proteomes" id="UP001327957">
    <property type="component" value="Unassembled WGS sequence"/>
</dbReference>
<keyword evidence="4" id="KW-1185">Reference proteome</keyword>
<organism evidence="3 4">
    <name type="scientific">Colletotrichum tabaci</name>
    <dbReference type="NCBI Taxonomy" id="1209068"/>
    <lineage>
        <taxon>Eukaryota</taxon>
        <taxon>Fungi</taxon>
        <taxon>Dikarya</taxon>
        <taxon>Ascomycota</taxon>
        <taxon>Pezizomycotina</taxon>
        <taxon>Sordariomycetes</taxon>
        <taxon>Hypocreomycetidae</taxon>
        <taxon>Glomerellales</taxon>
        <taxon>Glomerellaceae</taxon>
        <taxon>Colletotrichum</taxon>
        <taxon>Colletotrichum destructivum species complex</taxon>
    </lineage>
</organism>
<sequence length="416" mass="42941">MPFPLLSKEPIPGLSLSAAGLVALADLHTVANRTALKGTSSWLDALVLAPGLHYQQAADGVVGDSGGGGGVAAATFGTGGPDGNGSAAGIFGTQALPGGRRRDVRVTNPGLLLFLSRLGVREEETENKKRRRRRGSKQAEGGEAEEAFGIRAVCGAGCGAGAGEKKKIITLDVGTLGDRKRRRGRVFTHDAGWEFERGSHLLYLASPALTLAALTIVVLLGDWWALASILALITSRLLNIYIIKQRTSPPPTYPPPLPATAAAATTTTRTTPSSPPPPKLAEYIIPLAPTLKIRLRGPGPALAALATDAPMRPKTTAQNYLEAAAKLAVYTVAVLGGNVSQAGNLVLLVLLLGSAGLLGLSNGFVRGVGASGGRVVARVRDGEVAVAVADGTARGGREDEGEDEERAVDSADWDVQ</sequence>
<feature type="compositionally biased region" description="Low complexity" evidence="1">
    <location>
        <begin position="259"/>
        <end position="272"/>
    </location>
</feature>